<reference evidence="5 6" key="1">
    <citation type="submission" date="2015-08" db="EMBL/GenBank/DDBJ databases">
        <title>The complete genome sequence of Bacillus beveridgei MLTeJB.</title>
        <authorList>
            <person name="Hanson T.E."/>
            <person name="Mesa C."/>
            <person name="Basesman S.M."/>
            <person name="Oremland R.S."/>
        </authorList>
    </citation>
    <scope>NUCLEOTIDE SEQUENCE [LARGE SCALE GENOMIC DNA]</scope>
    <source>
        <strain evidence="5 6">MLTeJB</strain>
    </source>
</reference>
<protein>
    <submittedName>
        <fullName evidence="5">ABC transporter ATP binding subunit</fullName>
    </submittedName>
</protein>
<dbReference type="SMART" id="SM00382">
    <property type="entry name" value="AAA"/>
    <property type="match status" value="1"/>
</dbReference>
<dbReference type="RefSeq" id="WP_069366218.1">
    <property type="nucleotide sequence ID" value="NZ_CP012502.1"/>
</dbReference>
<evidence type="ECO:0000256" key="2">
    <source>
        <dbReference type="ARBA" id="ARBA00022741"/>
    </source>
</evidence>
<dbReference type="SUPFAM" id="SSF52540">
    <property type="entry name" value="P-loop containing nucleoside triphosphate hydrolases"/>
    <property type="match status" value="1"/>
</dbReference>
<evidence type="ECO:0000259" key="4">
    <source>
        <dbReference type="PROSITE" id="PS50893"/>
    </source>
</evidence>
<feature type="domain" description="ABC transporter" evidence="4">
    <location>
        <begin position="1"/>
        <end position="233"/>
    </location>
</feature>
<evidence type="ECO:0000256" key="1">
    <source>
        <dbReference type="ARBA" id="ARBA00022448"/>
    </source>
</evidence>
<sequence length="347" mass="38390">MLDVQIHKQFPEFTLDIAFSVKPGLTGILGPSGCGKSLTLQALAGVLKPDNGKIIMDGETWYDSQRKIHLSPQQRQTGYVFQSYALFPHLTVAENIAYGLKGRPREEIRSSVSDWLDLIKLRGFGQRYPGQLSGGQKQRVALARSMITEPKLLLLDEPFSALDQHIRRQLEEDMLRLLGEHYNGIALLVTHNIEEAYRLGENGMLFSEGKVLQQGDRSDVLTRPKSIAAAEILGIENIFPSEFLQVEAPGALSIGEAAFTSPKDHASPQGIAVHAHHLRILRETETNLPNQFTATVERIIPGVRQGMIHVTIGGVSWRIVAEDTSRYQSGDTLTIHIPQDALIPLAP</sequence>
<evidence type="ECO:0000256" key="3">
    <source>
        <dbReference type="ARBA" id="ARBA00022840"/>
    </source>
</evidence>
<dbReference type="KEGG" id="bbev:BBEV_3010"/>
<dbReference type="Pfam" id="PF00005">
    <property type="entry name" value="ABC_tran"/>
    <property type="match status" value="1"/>
</dbReference>
<accession>A0A1D7QZ84</accession>
<dbReference type="PROSITE" id="PS00211">
    <property type="entry name" value="ABC_TRANSPORTER_1"/>
    <property type="match status" value="1"/>
</dbReference>
<organism evidence="5 6">
    <name type="scientific">Salisediminibacterium beveridgei</name>
    <dbReference type="NCBI Taxonomy" id="632773"/>
    <lineage>
        <taxon>Bacteria</taxon>
        <taxon>Bacillati</taxon>
        <taxon>Bacillota</taxon>
        <taxon>Bacilli</taxon>
        <taxon>Bacillales</taxon>
        <taxon>Bacillaceae</taxon>
        <taxon>Salisediminibacterium</taxon>
    </lineage>
</organism>
<dbReference type="PANTHER" id="PTHR42781">
    <property type="entry name" value="SPERMIDINE/PUTRESCINE IMPORT ATP-BINDING PROTEIN POTA"/>
    <property type="match status" value="1"/>
</dbReference>
<dbReference type="STRING" id="632773.BBEV_3010"/>
<dbReference type="InterPro" id="IPR003439">
    <property type="entry name" value="ABC_transporter-like_ATP-bd"/>
</dbReference>
<keyword evidence="6" id="KW-1185">Reference proteome</keyword>
<dbReference type="AlphaFoldDB" id="A0A1D7QZ84"/>
<gene>
    <name evidence="5" type="primary">fbpC-3</name>
    <name evidence="5" type="ORF">BBEV_3010</name>
</gene>
<dbReference type="Gene3D" id="3.40.50.300">
    <property type="entry name" value="P-loop containing nucleotide triphosphate hydrolases"/>
    <property type="match status" value="1"/>
</dbReference>
<keyword evidence="3" id="KW-0067">ATP-binding</keyword>
<evidence type="ECO:0000313" key="6">
    <source>
        <dbReference type="Proteomes" id="UP000094463"/>
    </source>
</evidence>
<dbReference type="GO" id="GO:0016887">
    <property type="term" value="F:ATP hydrolysis activity"/>
    <property type="evidence" value="ECO:0007669"/>
    <property type="project" value="InterPro"/>
</dbReference>
<dbReference type="OrthoDB" id="9802264at2"/>
<dbReference type="EMBL" id="CP012502">
    <property type="protein sequence ID" value="AOM84329.1"/>
    <property type="molecule type" value="Genomic_DNA"/>
</dbReference>
<keyword evidence="1" id="KW-0813">Transport</keyword>
<proteinExistence type="predicted"/>
<dbReference type="Proteomes" id="UP000094463">
    <property type="component" value="Chromosome"/>
</dbReference>
<dbReference type="InterPro" id="IPR003593">
    <property type="entry name" value="AAA+_ATPase"/>
</dbReference>
<dbReference type="GO" id="GO:0005524">
    <property type="term" value="F:ATP binding"/>
    <property type="evidence" value="ECO:0007669"/>
    <property type="project" value="UniProtKB-KW"/>
</dbReference>
<dbReference type="PROSITE" id="PS50893">
    <property type="entry name" value="ABC_TRANSPORTER_2"/>
    <property type="match status" value="1"/>
</dbReference>
<dbReference type="SUPFAM" id="SSF50331">
    <property type="entry name" value="MOP-like"/>
    <property type="match status" value="1"/>
</dbReference>
<dbReference type="PANTHER" id="PTHR42781:SF8">
    <property type="entry name" value="BICARBONATE TRANSPORT ATP-BINDING PROTEIN CMPC"/>
    <property type="match status" value="1"/>
</dbReference>
<dbReference type="InterPro" id="IPR050093">
    <property type="entry name" value="ABC_SmlMolc_Importer"/>
</dbReference>
<dbReference type="InterPro" id="IPR008995">
    <property type="entry name" value="Mo/tungstate-bd_C_term_dom"/>
</dbReference>
<name>A0A1D7QZ84_9BACI</name>
<keyword evidence="2" id="KW-0547">Nucleotide-binding</keyword>
<evidence type="ECO:0000313" key="5">
    <source>
        <dbReference type="EMBL" id="AOM84329.1"/>
    </source>
</evidence>
<dbReference type="InterPro" id="IPR017871">
    <property type="entry name" value="ABC_transporter-like_CS"/>
</dbReference>
<dbReference type="InterPro" id="IPR027417">
    <property type="entry name" value="P-loop_NTPase"/>
</dbReference>